<feature type="domain" description="N-acetyltransferase" evidence="3">
    <location>
        <begin position="6"/>
        <end position="167"/>
    </location>
</feature>
<keyword evidence="1" id="KW-0808">Transferase</keyword>
<protein>
    <recommendedName>
        <fullName evidence="3">N-acetyltransferase domain-containing protein</fullName>
    </recommendedName>
</protein>
<dbReference type="RefSeq" id="WP_056942465.1">
    <property type="nucleotide sequence ID" value="NZ_AZCX01000004.1"/>
</dbReference>
<evidence type="ECO:0000256" key="2">
    <source>
        <dbReference type="ARBA" id="ARBA00023315"/>
    </source>
</evidence>
<organism evidence="4 5">
    <name type="scientific">Secundilactobacillus kimchicus JCM 15530</name>
    <dbReference type="NCBI Taxonomy" id="1302272"/>
    <lineage>
        <taxon>Bacteria</taxon>
        <taxon>Bacillati</taxon>
        <taxon>Bacillota</taxon>
        <taxon>Bacilli</taxon>
        <taxon>Lactobacillales</taxon>
        <taxon>Lactobacillaceae</taxon>
        <taxon>Secundilactobacillus</taxon>
    </lineage>
</organism>
<keyword evidence="2" id="KW-0012">Acyltransferase</keyword>
<dbReference type="PANTHER" id="PTHR43877:SF1">
    <property type="entry name" value="ACETYLTRANSFERASE"/>
    <property type="match status" value="1"/>
</dbReference>
<dbReference type="PROSITE" id="PS51186">
    <property type="entry name" value="GNAT"/>
    <property type="match status" value="1"/>
</dbReference>
<dbReference type="Pfam" id="PF00583">
    <property type="entry name" value="Acetyltransf_1"/>
    <property type="match status" value="1"/>
</dbReference>
<dbReference type="InterPro" id="IPR050832">
    <property type="entry name" value="Bact_Acetyltransf"/>
</dbReference>
<evidence type="ECO:0000313" key="5">
    <source>
        <dbReference type="Proteomes" id="UP000050911"/>
    </source>
</evidence>
<dbReference type="CDD" id="cd04301">
    <property type="entry name" value="NAT_SF"/>
    <property type="match status" value="1"/>
</dbReference>
<dbReference type="SUPFAM" id="SSF55729">
    <property type="entry name" value="Acyl-CoA N-acyltransferases (Nat)"/>
    <property type="match status" value="1"/>
</dbReference>
<dbReference type="GO" id="GO:0016747">
    <property type="term" value="F:acyltransferase activity, transferring groups other than amino-acyl groups"/>
    <property type="evidence" value="ECO:0007669"/>
    <property type="project" value="InterPro"/>
</dbReference>
<dbReference type="OrthoDB" id="948250at2"/>
<dbReference type="AlphaFoldDB" id="A0A0R1HNU6"/>
<evidence type="ECO:0000256" key="1">
    <source>
        <dbReference type="ARBA" id="ARBA00022679"/>
    </source>
</evidence>
<accession>A0A0R1HNU6</accession>
<proteinExistence type="predicted"/>
<dbReference type="PATRIC" id="fig|1302272.5.peg.1859"/>
<dbReference type="STRING" id="1302272.FC96_GL001835"/>
<dbReference type="InterPro" id="IPR016181">
    <property type="entry name" value="Acyl_CoA_acyltransferase"/>
</dbReference>
<evidence type="ECO:0000259" key="3">
    <source>
        <dbReference type="PROSITE" id="PS51186"/>
    </source>
</evidence>
<dbReference type="Proteomes" id="UP000050911">
    <property type="component" value="Unassembled WGS sequence"/>
</dbReference>
<dbReference type="PANTHER" id="PTHR43877">
    <property type="entry name" value="AMINOALKYLPHOSPHONATE N-ACETYLTRANSFERASE-RELATED-RELATED"/>
    <property type="match status" value="1"/>
</dbReference>
<evidence type="ECO:0000313" key="4">
    <source>
        <dbReference type="EMBL" id="KRK48104.1"/>
    </source>
</evidence>
<reference evidence="4 5" key="1">
    <citation type="journal article" date="2015" name="Genome Announc.">
        <title>Expanding the biotechnology potential of lactobacilli through comparative genomics of 213 strains and associated genera.</title>
        <authorList>
            <person name="Sun Z."/>
            <person name="Harris H.M."/>
            <person name="McCann A."/>
            <person name="Guo C."/>
            <person name="Argimon S."/>
            <person name="Zhang W."/>
            <person name="Yang X."/>
            <person name="Jeffery I.B."/>
            <person name="Cooney J.C."/>
            <person name="Kagawa T.F."/>
            <person name="Liu W."/>
            <person name="Song Y."/>
            <person name="Salvetti E."/>
            <person name="Wrobel A."/>
            <person name="Rasinkangas P."/>
            <person name="Parkhill J."/>
            <person name="Rea M.C."/>
            <person name="O'Sullivan O."/>
            <person name="Ritari J."/>
            <person name="Douillard F.P."/>
            <person name="Paul Ross R."/>
            <person name="Yang R."/>
            <person name="Briner A.E."/>
            <person name="Felis G.E."/>
            <person name="de Vos W.M."/>
            <person name="Barrangou R."/>
            <person name="Klaenhammer T.R."/>
            <person name="Caufield P.W."/>
            <person name="Cui Y."/>
            <person name="Zhang H."/>
            <person name="O'Toole P.W."/>
        </authorList>
    </citation>
    <scope>NUCLEOTIDE SEQUENCE [LARGE SCALE GENOMIC DNA]</scope>
    <source>
        <strain evidence="4 5">JCM 15530</strain>
    </source>
</reference>
<keyword evidence="5" id="KW-1185">Reference proteome</keyword>
<dbReference type="Gene3D" id="3.40.630.30">
    <property type="match status" value="1"/>
</dbReference>
<comment type="caution">
    <text evidence="4">The sequence shown here is derived from an EMBL/GenBank/DDBJ whole genome shotgun (WGS) entry which is preliminary data.</text>
</comment>
<dbReference type="InterPro" id="IPR000182">
    <property type="entry name" value="GNAT_dom"/>
</dbReference>
<gene>
    <name evidence="4" type="ORF">FC96_GL001835</name>
</gene>
<dbReference type="EMBL" id="AZCX01000004">
    <property type="protein sequence ID" value="KRK48104.1"/>
    <property type="molecule type" value="Genomic_DNA"/>
</dbReference>
<sequence length="167" mass="17755">MQNNDVTIREADRRDAAHLATLLSRLSQETTTFTIVGESGQALAEQAQVLAQLADSSHHALFVAGVGDQLVAIASLSPTTEAPVAELGVAVLKMAWNQGLGTAMVMASLDWAALSSPYEIVTLTVQLKNKAAIHIYEKIGFTTVAHSQVTDASGRSVPAMEMQIRVK</sequence>
<name>A0A0R1HNU6_9LACO</name>